<organism evidence="2 3">
    <name type="scientific">Mugilogobius chulae</name>
    <name type="common">yellowstripe goby</name>
    <dbReference type="NCBI Taxonomy" id="88201"/>
    <lineage>
        <taxon>Eukaryota</taxon>
        <taxon>Metazoa</taxon>
        <taxon>Chordata</taxon>
        <taxon>Craniata</taxon>
        <taxon>Vertebrata</taxon>
        <taxon>Euteleostomi</taxon>
        <taxon>Actinopterygii</taxon>
        <taxon>Neopterygii</taxon>
        <taxon>Teleostei</taxon>
        <taxon>Neoteleostei</taxon>
        <taxon>Acanthomorphata</taxon>
        <taxon>Gobiaria</taxon>
        <taxon>Gobiiformes</taxon>
        <taxon>Gobioidei</taxon>
        <taxon>Gobiidae</taxon>
        <taxon>Gobionellinae</taxon>
        <taxon>Mugilogobius</taxon>
    </lineage>
</organism>
<proteinExistence type="predicted"/>
<accession>A0AAW0NN63</accession>
<sequence>MAECGGGIYKKERSIQLPCDVTPKLSKGGGQGCLAKHTPFTGKSHGKSFRARIPPTMRCVFGQPRGDPAQTGPHHPSLHRDRPLHREKVCPGESGKHGLAHYNDGLLSDTWG</sequence>
<feature type="region of interest" description="Disordered" evidence="1">
    <location>
        <begin position="60"/>
        <end position="112"/>
    </location>
</feature>
<gene>
    <name evidence="2" type="ORF">WMY93_017407</name>
</gene>
<comment type="caution">
    <text evidence="2">The sequence shown here is derived from an EMBL/GenBank/DDBJ whole genome shotgun (WGS) entry which is preliminary data.</text>
</comment>
<protein>
    <submittedName>
        <fullName evidence="2">Uncharacterized protein</fullName>
    </submittedName>
</protein>
<evidence type="ECO:0000313" key="3">
    <source>
        <dbReference type="Proteomes" id="UP001460270"/>
    </source>
</evidence>
<dbReference type="Proteomes" id="UP001460270">
    <property type="component" value="Unassembled WGS sequence"/>
</dbReference>
<keyword evidence="3" id="KW-1185">Reference proteome</keyword>
<reference evidence="3" key="1">
    <citation type="submission" date="2024-04" db="EMBL/GenBank/DDBJ databases">
        <title>Salinicola lusitanus LLJ914,a marine bacterium isolated from the Okinawa Trough.</title>
        <authorList>
            <person name="Li J."/>
        </authorList>
    </citation>
    <scope>NUCLEOTIDE SEQUENCE [LARGE SCALE GENOMIC DNA]</scope>
</reference>
<name>A0AAW0NN63_9GOBI</name>
<dbReference type="AlphaFoldDB" id="A0AAW0NN63"/>
<feature type="compositionally biased region" description="Basic and acidic residues" evidence="1">
    <location>
        <begin position="78"/>
        <end position="96"/>
    </location>
</feature>
<evidence type="ECO:0000313" key="2">
    <source>
        <dbReference type="EMBL" id="KAK7904800.1"/>
    </source>
</evidence>
<evidence type="ECO:0000256" key="1">
    <source>
        <dbReference type="SAM" id="MobiDB-lite"/>
    </source>
</evidence>
<dbReference type="EMBL" id="JBBPFD010000012">
    <property type="protein sequence ID" value="KAK7904800.1"/>
    <property type="molecule type" value="Genomic_DNA"/>
</dbReference>